<feature type="region of interest" description="Disordered" evidence="1">
    <location>
        <begin position="113"/>
        <end position="139"/>
    </location>
</feature>
<dbReference type="EMBL" id="BJYK01000001">
    <property type="protein sequence ID" value="GEN78271.1"/>
    <property type="molecule type" value="Genomic_DNA"/>
</dbReference>
<keyword evidence="2" id="KW-0472">Membrane</keyword>
<keyword evidence="2" id="KW-0812">Transmembrane</keyword>
<evidence type="ECO:0000256" key="2">
    <source>
        <dbReference type="SAM" id="Phobius"/>
    </source>
</evidence>
<name>A0A511YST9_9CELL</name>
<dbReference type="Proteomes" id="UP000321484">
    <property type="component" value="Unassembled WGS sequence"/>
</dbReference>
<proteinExistence type="predicted"/>
<evidence type="ECO:0000256" key="1">
    <source>
        <dbReference type="SAM" id="MobiDB-lite"/>
    </source>
</evidence>
<evidence type="ECO:0008006" key="5">
    <source>
        <dbReference type="Google" id="ProtNLM"/>
    </source>
</evidence>
<feature type="compositionally biased region" description="Low complexity" evidence="1">
    <location>
        <begin position="123"/>
        <end position="139"/>
    </location>
</feature>
<gene>
    <name evidence="3" type="ORF">AFE02nite_00050</name>
</gene>
<dbReference type="OrthoDB" id="3261168at2"/>
<feature type="transmembrane region" description="Helical" evidence="2">
    <location>
        <begin position="6"/>
        <end position="22"/>
    </location>
</feature>
<accession>A0A511YST9</accession>
<feature type="transmembrane region" description="Helical" evidence="2">
    <location>
        <begin position="34"/>
        <end position="55"/>
    </location>
</feature>
<keyword evidence="2" id="KW-1133">Transmembrane helix</keyword>
<dbReference type="InterPro" id="IPR019277">
    <property type="entry name" value="DUF2304"/>
</dbReference>
<comment type="caution">
    <text evidence="3">The sequence shown here is derived from an EMBL/GenBank/DDBJ whole genome shotgun (WGS) entry which is preliminary data.</text>
</comment>
<dbReference type="RefSeq" id="WP_034245935.1">
    <property type="nucleotide sequence ID" value="NZ_BJYK01000001.1"/>
</dbReference>
<dbReference type="AlphaFoldDB" id="A0A511YST9"/>
<sequence length="139" mass="14858">MTGYALAVTLCLLVVALLFALLRRRRIREKYAALWVILAIAVGLLGAFPRLAFWLSDVVGVQAPVNLLFATAFVVLLAVCIQISSEVSSLEEQTRTLAEEIALLRLEVRQSTELAGPAEQTPSTDAASADSTTTDGPSA</sequence>
<evidence type="ECO:0000313" key="3">
    <source>
        <dbReference type="EMBL" id="GEN78271.1"/>
    </source>
</evidence>
<evidence type="ECO:0000313" key="4">
    <source>
        <dbReference type="Proteomes" id="UP000321484"/>
    </source>
</evidence>
<organism evidence="3 4">
    <name type="scientific">Actinotalea fermentans</name>
    <dbReference type="NCBI Taxonomy" id="43671"/>
    <lineage>
        <taxon>Bacteria</taxon>
        <taxon>Bacillati</taxon>
        <taxon>Actinomycetota</taxon>
        <taxon>Actinomycetes</taxon>
        <taxon>Micrococcales</taxon>
        <taxon>Cellulomonadaceae</taxon>
        <taxon>Actinotalea</taxon>
    </lineage>
</organism>
<keyword evidence="4" id="KW-1185">Reference proteome</keyword>
<reference evidence="3 4" key="1">
    <citation type="submission" date="2019-07" db="EMBL/GenBank/DDBJ databases">
        <title>Whole genome shotgun sequence of Actinotalea fermentans NBRC 105374.</title>
        <authorList>
            <person name="Hosoyama A."/>
            <person name="Uohara A."/>
            <person name="Ohji S."/>
            <person name="Ichikawa N."/>
        </authorList>
    </citation>
    <scope>NUCLEOTIDE SEQUENCE [LARGE SCALE GENOMIC DNA]</scope>
    <source>
        <strain evidence="3 4">NBRC 105374</strain>
    </source>
</reference>
<dbReference type="Pfam" id="PF10066">
    <property type="entry name" value="DUF2304"/>
    <property type="match status" value="1"/>
</dbReference>
<protein>
    <recommendedName>
        <fullName evidence="5">DUF2304 domain-containing protein</fullName>
    </recommendedName>
</protein>
<feature type="transmembrane region" description="Helical" evidence="2">
    <location>
        <begin position="67"/>
        <end position="85"/>
    </location>
</feature>